<organism evidence="2 3">
    <name type="scientific">Elysia crispata</name>
    <name type="common">lettuce slug</name>
    <dbReference type="NCBI Taxonomy" id="231223"/>
    <lineage>
        <taxon>Eukaryota</taxon>
        <taxon>Metazoa</taxon>
        <taxon>Spiralia</taxon>
        <taxon>Lophotrochozoa</taxon>
        <taxon>Mollusca</taxon>
        <taxon>Gastropoda</taxon>
        <taxon>Heterobranchia</taxon>
        <taxon>Euthyneura</taxon>
        <taxon>Panpulmonata</taxon>
        <taxon>Sacoglossa</taxon>
        <taxon>Placobranchoidea</taxon>
        <taxon>Plakobranchidae</taxon>
        <taxon>Elysia</taxon>
    </lineage>
</organism>
<comment type="caution">
    <text evidence="2">The sequence shown here is derived from an EMBL/GenBank/DDBJ whole genome shotgun (WGS) entry which is preliminary data.</text>
</comment>
<sequence>MIVEVSRGPERNLNTTDKECQVCSIVCFLLQTDLKHNGSVCACVCLRLNRTFRPTYLMEFDDTQPPLSRRSAQNNRLGQISS</sequence>
<protein>
    <submittedName>
        <fullName evidence="2">Uncharacterized protein</fullName>
    </submittedName>
</protein>
<dbReference type="Proteomes" id="UP001283361">
    <property type="component" value="Unassembled WGS sequence"/>
</dbReference>
<name>A0AAE1ABM3_9GAST</name>
<proteinExistence type="predicted"/>
<evidence type="ECO:0000313" key="3">
    <source>
        <dbReference type="Proteomes" id="UP001283361"/>
    </source>
</evidence>
<gene>
    <name evidence="2" type="ORF">RRG08_006101</name>
</gene>
<dbReference type="AlphaFoldDB" id="A0AAE1ABM3"/>
<feature type="region of interest" description="Disordered" evidence="1">
    <location>
        <begin position="63"/>
        <end position="82"/>
    </location>
</feature>
<feature type="compositionally biased region" description="Polar residues" evidence="1">
    <location>
        <begin position="70"/>
        <end position="82"/>
    </location>
</feature>
<evidence type="ECO:0000313" key="2">
    <source>
        <dbReference type="EMBL" id="KAK3784540.1"/>
    </source>
</evidence>
<reference evidence="2" key="1">
    <citation type="journal article" date="2023" name="G3 (Bethesda)">
        <title>A reference genome for the long-term kleptoplast-retaining sea slug Elysia crispata morphotype clarki.</title>
        <authorList>
            <person name="Eastman K.E."/>
            <person name="Pendleton A.L."/>
            <person name="Shaikh M.A."/>
            <person name="Suttiyut T."/>
            <person name="Ogas R."/>
            <person name="Tomko P."/>
            <person name="Gavelis G."/>
            <person name="Widhalm J.R."/>
            <person name="Wisecaver J.H."/>
        </authorList>
    </citation>
    <scope>NUCLEOTIDE SEQUENCE</scope>
    <source>
        <strain evidence="2">ECLA1</strain>
    </source>
</reference>
<accession>A0AAE1ABM3</accession>
<evidence type="ECO:0000256" key="1">
    <source>
        <dbReference type="SAM" id="MobiDB-lite"/>
    </source>
</evidence>
<dbReference type="EMBL" id="JAWDGP010002229">
    <property type="protein sequence ID" value="KAK3784540.1"/>
    <property type="molecule type" value="Genomic_DNA"/>
</dbReference>
<keyword evidence="3" id="KW-1185">Reference proteome</keyword>